<organism evidence="1 2">
    <name type="scientific">Strongylus vulgaris</name>
    <name type="common">Blood worm</name>
    <dbReference type="NCBI Taxonomy" id="40348"/>
    <lineage>
        <taxon>Eukaryota</taxon>
        <taxon>Metazoa</taxon>
        <taxon>Ecdysozoa</taxon>
        <taxon>Nematoda</taxon>
        <taxon>Chromadorea</taxon>
        <taxon>Rhabditida</taxon>
        <taxon>Rhabditina</taxon>
        <taxon>Rhabditomorpha</taxon>
        <taxon>Strongyloidea</taxon>
        <taxon>Strongylidae</taxon>
        <taxon>Strongylus</taxon>
    </lineage>
</organism>
<proteinExistence type="predicted"/>
<accession>A0A3P7IJV1</accession>
<sequence length="109" mass="12479">MKRFIACKTCVTPMGQDPTGMVLIDHFMKQHMLDQSKRVRYCKVCRKNIVEHAIPEHIVEHHKLIAFRARYAPQSTMLSITNGSEFCVFLGIPHDLCKLNPLAELTELG</sequence>
<dbReference type="AlphaFoldDB" id="A0A3P7IJV1"/>
<keyword evidence="2" id="KW-1185">Reference proteome</keyword>
<evidence type="ECO:0000313" key="2">
    <source>
        <dbReference type="Proteomes" id="UP000270094"/>
    </source>
</evidence>
<dbReference type="Proteomes" id="UP000270094">
    <property type="component" value="Unassembled WGS sequence"/>
</dbReference>
<name>A0A3P7IJV1_STRVU</name>
<protein>
    <submittedName>
        <fullName evidence="1">Uncharacterized protein</fullName>
    </submittedName>
</protein>
<dbReference type="EMBL" id="UYYB01030590">
    <property type="protein sequence ID" value="VDM73431.1"/>
    <property type="molecule type" value="Genomic_DNA"/>
</dbReference>
<evidence type="ECO:0000313" key="1">
    <source>
        <dbReference type="EMBL" id="VDM73431.1"/>
    </source>
</evidence>
<reference evidence="1 2" key="1">
    <citation type="submission" date="2018-11" db="EMBL/GenBank/DDBJ databases">
        <authorList>
            <consortium name="Pathogen Informatics"/>
        </authorList>
    </citation>
    <scope>NUCLEOTIDE SEQUENCE [LARGE SCALE GENOMIC DNA]</scope>
</reference>
<dbReference type="OrthoDB" id="5771233at2759"/>
<gene>
    <name evidence="1" type="ORF">SVUK_LOCUS8429</name>
</gene>